<protein>
    <submittedName>
        <fullName evidence="2">Uncharacterized protein</fullName>
    </submittedName>
</protein>
<dbReference type="EMBL" id="JANJYI010000001">
    <property type="protein sequence ID" value="KAK2662552.1"/>
    <property type="molecule type" value="Genomic_DNA"/>
</dbReference>
<dbReference type="AlphaFoldDB" id="A0AAD9XNQ0"/>
<feature type="compositionally biased region" description="Polar residues" evidence="1">
    <location>
        <begin position="1"/>
        <end position="16"/>
    </location>
</feature>
<evidence type="ECO:0000313" key="3">
    <source>
        <dbReference type="Proteomes" id="UP001280121"/>
    </source>
</evidence>
<dbReference type="Proteomes" id="UP001280121">
    <property type="component" value="Unassembled WGS sequence"/>
</dbReference>
<dbReference type="InterPro" id="IPR053098">
    <property type="entry name" value="Petuviruses_polyprotein"/>
</dbReference>
<feature type="region of interest" description="Disordered" evidence="1">
    <location>
        <begin position="269"/>
        <end position="288"/>
    </location>
</feature>
<gene>
    <name evidence="2" type="ORF">Ddye_001126</name>
</gene>
<organism evidence="2 3">
    <name type="scientific">Dipteronia dyeriana</name>
    <dbReference type="NCBI Taxonomy" id="168575"/>
    <lineage>
        <taxon>Eukaryota</taxon>
        <taxon>Viridiplantae</taxon>
        <taxon>Streptophyta</taxon>
        <taxon>Embryophyta</taxon>
        <taxon>Tracheophyta</taxon>
        <taxon>Spermatophyta</taxon>
        <taxon>Magnoliopsida</taxon>
        <taxon>eudicotyledons</taxon>
        <taxon>Gunneridae</taxon>
        <taxon>Pentapetalae</taxon>
        <taxon>rosids</taxon>
        <taxon>malvids</taxon>
        <taxon>Sapindales</taxon>
        <taxon>Sapindaceae</taxon>
        <taxon>Hippocastanoideae</taxon>
        <taxon>Acereae</taxon>
        <taxon>Dipteronia</taxon>
    </lineage>
</organism>
<accession>A0AAD9XNQ0</accession>
<keyword evidence="3" id="KW-1185">Reference proteome</keyword>
<sequence length="288" mass="34165">MASKTDPQPSTQTIDTTSDETSDKPTPIVDEPPEHRPQAPASIPRPTNGPWFNLEDSATRQWRRKISEMSTWIDLQTVIRENNTKTILREFISKFTGSLRDWYQAFREYRQLQLVRCSSVSQAMGILFREFLRDASQFYKQTRQEFFEMRCCSLDMRDIDFHYRRMSFRYHALGGINDESLRQVYLNSLPIKLQGEHQRTIELSNRTLRDITLGEIHMFTLISLDKLCAMKRVFTKMIKEGIKYDKKCKLPDSYHLKCKSTDHCNCRPYRRSRRQPKKEMVFPSKKNK</sequence>
<proteinExistence type="predicted"/>
<evidence type="ECO:0000256" key="1">
    <source>
        <dbReference type="SAM" id="MobiDB-lite"/>
    </source>
</evidence>
<name>A0AAD9XNQ0_9ROSI</name>
<dbReference type="PANTHER" id="PTHR48435">
    <property type="entry name" value="POLYPROTEIN"/>
    <property type="match status" value="1"/>
</dbReference>
<dbReference type="PANTHER" id="PTHR48435:SF1">
    <property type="entry name" value="POLYPROTEIN"/>
    <property type="match status" value="1"/>
</dbReference>
<comment type="caution">
    <text evidence="2">The sequence shown here is derived from an EMBL/GenBank/DDBJ whole genome shotgun (WGS) entry which is preliminary data.</text>
</comment>
<feature type="region of interest" description="Disordered" evidence="1">
    <location>
        <begin position="1"/>
        <end position="53"/>
    </location>
</feature>
<evidence type="ECO:0000313" key="2">
    <source>
        <dbReference type="EMBL" id="KAK2662552.1"/>
    </source>
</evidence>
<reference evidence="2" key="1">
    <citation type="journal article" date="2023" name="Plant J.">
        <title>Genome sequences and population genomics provide insights into the demographic history, inbreeding, and mutation load of two 'living fossil' tree species of Dipteronia.</title>
        <authorList>
            <person name="Feng Y."/>
            <person name="Comes H.P."/>
            <person name="Chen J."/>
            <person name="Zhu S."/>
            <person name="Lu R."/>
            <person name="Zhang X."/>
            <person name="Li P."/>
            <person name="Qiu J."/>
            <person name="Olsen K.M."/>
            <person name="Qiu Y."/>
        </authorList>
    </citation>
    <scope>NUCLEOTIDE SEQUENCE</scope>
    <source>
        <strain evidence="2">KIB01</strain>
    </source>
</reference>